<dbReference type="KEGG" id="cid:P73_3179"/>
<keyword evidence="4" id="KW-1185">Reference proteome</keyword>
<accession>A0A0B5DY19</accession>
<dbReference type="InterPro" id="IPR008258">
    <property type="entry name" value="Transglycosylase_SLT_dom_1"/>
</dbReference>
<dbReference type="STRING" id="1208324.P73_3179"/>
<comment type="similarity">
    <text evidence="1">Belongs to the virb1 family.</text>
</comment>
<evidence type="ECO:0000313" key="3">
    <source>
        <dbReference type="EMBL" id="AJE47894.1"/>
    </source>
</evidence>
<dbReference type="SUPFAM" id="SSF53955">
    <property type="entry name" value="Lysozyme-like"/>
    <property type="match status" value="1"/>
</dbReference>
<organism evidence="3 4">
    <name type="scientific">Celeribacter indicus</name>
    <dbReference type="NCBI Taxonomy" id="1208324"/>
    <lineage>
        <taxon>Bacteria</taxon>
        <taxon>Pseudomonadati</taxon>
        <taxon>Pseudomonadota</taxon>
        <taxon>Alphaproteobacteria</taxon>
        <taxon>Rhodobacterales</taxon>
        <taxon>Roseobacteraceae</taxon>
        <taxon>Celeribacter</taxon>
    </lineage>
</organism>
<evidence type="ECO:0000256" key="1">
    <source>
        <dbReference type="ARBA" id="ARBA00009387"/>
    </source>
</evidence>
<dbReference type="AlphaFoldDB" id="A0A0B5DY19"/>
<dbReference type="InterPro" id="IPR023346">
    <property type="entry name" value="Lysozyme-like_dom_sf"/>
</dbReference>
<evidence type="ECO:0000259" key="2">
    <source>
        <dbReference type="Pfam" id="PF01464"/>
    </source>
</evidence>
<feature type="domain" description="Transglycosylase SLT" evidence="2">
    <location>
        <begin position="93"/>
        <end position="162"/>
    </location>
</feature>
<dbReference type="Pfam" id="PF01464">
    <property type="entry name" value="SLT"/>
    <property type="match status" value="1"/>
</dbReference>
<evidence type="ECO:0000313" key="4">
    <source>
        <dbReference type="Proteomes" id="UP000031521"/>
    </source>
</evidence>
<dbReference type="Gene3D" id="1.10.530.10">
    <property type="match status" value="1"/>
</dbReference>
<sequence>MGAAFCALVVTGGTGRAAETAKTVETSPVPVSRPYELKMPELRWKSQRNGPAWTRATMGAVKSHGSRLLSTIPRDIDSWCPGYRDQTLQGRAAFWAGLLSTLSYHESTWRETAVGGGGAWVGLVQISPPTARAYGCEAQSASALKDGRKNLACAVRIMARTVARDQVVSAGMRGVAADWGPFHSQDKRADMQGWIAKQPFCKLEIRRSPLPVYRPEKDGPPAPPPTLLAANDIYMEYMEAALSLAPDLPSALAPRSVSRTR</sequence>
<reference evidence="3 4" key="1">
    <citation type="journal article" date="2014" name="Int. J. Syst. Evol. Microbiol.">
        <title>Celeribacter indicus sp. nov., a polycyclic aromatic hydrocarbon-degrading bacterium from deep-sea sediment and reclassification of Huaishuia halophila as Celeribacter halophilus comb. nov.</title>
        <authorList>
            <person name="Lai Q."/>
            <person name="Cao J."/>
            <person name="Yuan J."/>
            <person name="Li F."/>
            <person name="Shao Z."/>
        </authorList>
    </citation>
    <scope>NUCLEOTIDE SEQUENCE [LARGE SCALE GENOMIC DNA]</scope>
    <source>
        <strain evidence="3">P73</strain>
    </source>
</reference>
<dbReference type="EMBL" id="CP004393">
    <property type="protein sequence ID" value="AJE47894.1"/>
    <property type="molecule type" value="Genomic_DNA"/>
</dbReference>
<gene>
    <name evidence="3" type="ORF">P73_3179</name>
</gene>
<dbReference type="HOGENOM" id="CLU_1064328_0_0_5"/>
<protein>
    <submittedName>
        <fullName evidence="3">Lytic transglycosylase</fullName>
    </submittedName>
</protein>
<dbReference type="Proteomes" id="UP000031521">
    <property type="component" value="Chromosome"/>
</dbReference>
<name>A0A0B5DY19_9RHOB</name>
<proteinExistence type="inferred from homology"/>